<dbReference type="Proteomes" id="UP000239735">
    <property type="component" value="Unassembled WGS sequence"/>
</dbReference>
<name>A0A2N9LGW0_9BACT</name>
<evidence type="ECO:0000313" key="1">
    <source>
        <dbReference type="EMBL" id="SPE22496.1"/>
    </source>
</evidence>
<protein>
    <recommendedName>
        <fullName evidence="3">DUF3108 domain-containing protein</fullName>
    </recommendedName>
</protein>
<evidence type="ECO:0008006" key="3">
    <source>
        <dbReference type="Google" id="ProtNLM"/>
    </source>
</evidence>
<accession>A0A2N9LGW0</accession>
<dbReference type="OrthoDB" id="112289at2"/>
<sequence length="277" mass="30280">MEGCIIPSPRIQSTTHLLFIFITLTIAATSLAAEQVPVVYKQGAIHGFLLLKDENGKEIAVGDQTNEVHGNLIRSRTVFQFRDGSVDDEETVYRQGSTFQLIRDHHIQKGPSFPKPAEVTIDVAKNEVSWVDLSGKDKQAKSQHMNLPRDLANGMVPLLVQNFPHGAAQLKASYLAAGPKSRIVQLTIAPDRSDKVVVGWSDRKAHRFNVHTELGGIAGVVAPLIGKQPPDVGVWMVEGTDAPAPAFIKLVAPFYEDGPAWSVLLTAPTWPIEDQKN</sequence>
<evidence type="ECO:0000313" key="2">
    <source>
        <dbReference type="Proteomes" id="UP000239735"/>
    </source>
</evidence>
<proteinExistence type="predicted"/>
<reference evidence="2" key="1">
    <citation type="submission" date="2018-02" db="EMBL/GenBank/DDBJ databases">
        <authorList>
            <person name="Hausmann B."/>
        </authorList>
    </citation>
    <scope>NUCLEOTIDE SEQUENCE [LARGE SCALE GENOMIC DNA]</scope>
    <source>
        <strain evidence="2">Peat soil MAG SbA5</strain>
    </source>
</reference>
<organism evidence="1 2">
    <name type="scientific">Candidatus Sulfuritelmatomonas gaucii</name>
    <dbReference type="NCBI Taxonomy" id="2043161"/>
    <lineage>
        <taxon>Bacteria</taxon>
        <taxon>Pseudomonadati</taxon>
        <taxon>Acidobacteriota</taxon>
        <taxon>Terriglobia</taxon>
        <taxon>Terriglobales</taxon>
        <taxon>Acidobacteriaceae</taxon>
        <taxon>Candidatus Sulfuritelmatomonas</taxon>
    </lineage>
</organism>
<dbReference type="AlphaFoldDB" id="A0A2N9LGW0"/>
<gene>
    <name evidence="1" type="ORF">SBA5_340022</name>
</gene>
<dbReference type="EMBL" id="OKRB01000091">
    <property type="protein sequence ID" value="SPE22496.1"/>
    <property type="molecule type" value="Genomic_DNA"/>
</dbReference>